<dbReference type="Pfam" id="PF09084">
    <property type="entry name" value="NMT1"/>
    <property type="match status" value="1"/>
</dbReference>
<organism evidence="3 4">
    <name type="scientific">Metabacillus lacus</name>
    <dbReference type="NCBI Taxonomy" id="1983721"/>
    <lineage>
        <taxon>Bacteria</taxon>
        <taxon>Bacillati</taxon>
        <taxon>Bacillota</taxon>
        <taxon>Bacilli</taxon>
        <taxon>Bacillales</taxon>
        <taxon>Bacillaceae</taxon>
        <taxon>Metabacillus</taxon>
    </lineage>
</organism>
<gene>
    <name evidence="3" type="ORF">GJU40_18335</name>
</gene>
<dbReference type="InterPro" id="IPR027939">
    <property type="entry name" value="NMT1/THI5"/>
</dbReference>
<dbReference type="Proteomes" id="UP000448867">
    <property type="component" value="Unassembled WGS sequence"/>
</dbReference>
<dbReference type="PANTHER" id="PTHR31528:SF3">
    <property type="entry name" value="THIAMINE BIOSYNTHESIS PROTEIN HI_0357-RELATED"/>
    <property type="match status" value="1"/>
</dbReference>
<dbReference type="SUPFAM" id="SSF53850">
    <property type="entry name" value="Periplasmic binding protein-like II"/>
    <property type="match status" value="1"/>
</dbReference>
<evidence type="ECO:0000259" key="2">
    <source>
        <dbReference type="Pfam" id="PF09084"/>
    </source>
</evidence>
<dbReference type="AlphaFoldDB" id="A0A7X2J2B8"/>
<dbReference type="PANTHER" id="PTHR31528">
    <property type="entry name" value="4-AMINO-5-HYDROXYMETHYL-2-METHYLPYRIMIDINE PHOSPHATE SYNTHASE THI11-RELATED"/>
    <property type="match status" value="1"/>
</dbReference>
<name>A0A7X2J2B8_9BACI</name>
<dbReference type="PROSITE" id="PS51257">
    <property type="entry name" value="PROKAR_LIPOPROTEIN"/>
    <property type="match status" value="1"/>
</dbReference>
<feature type="chain" id="PRO_5031499552" evidence="1">
    <location>
        <begin position="26"/>
        <end position="331"/>
    </location>
</feature>
<dbReference type="Gene3D" id="3.40.190.10">
    <property type="entry name" value="Periplasmic binding protein-like II"/>
    <property type="match status" value="2"/>
</dbReference>
<keyword evidence="1" id="KW-0732">Signal</keyword>
<dbReference type="GO" id="GO:0009228">
    <property type="term" value="P:thiamine biosynthetic process"/>
    <property type="evidence" value="ECO:0007669"/>
    <property type="project" value="InterPro"/>
</dbReference>
<keyword evidence="4" id="KW-1185">Reference proteome</keyword>
<sequence length="331" mass="36822">MKKISFTIILTILLVLAGCSSPTSGGEEDLRKVTLMLDWFPNTNHTGIYTAIEKGYYEDQGIEVKIMEPGDGVSAEQVAASGEADFAISFQENITQARASGIPLVSVGAIIQENTSAFASLKESNITSPKDFENKRYGGWGSATEEAILKAVVEKDGGDYQKVNQITLGATDFFKSIGRDTDIQWIFQGWDGVEAERQGIQLNLIYLKDIDPALNYYTPVIATNEKNIQENPDLIRNFMEATAKGYNFSIEHPGEAADILIKEVPDINKELVKASQEWLSPRYQGDAAAWGIQEEEVWKRYADWLFEKGLIENNIDPEKAFTNEFLPDGNQ</sequence>
<dbReference type="EMBL" id="WKKI01000060">
    <property type="protein sequence ID" value="MRX74085.1"/>
    <property type="molecule type" value="Genomic_DNA"/>
</dbReference>
<feature type="signal peptide" evidence="1">
    <location>
        <begin position="1"/>
        <end position="25"/>
    </location>
</feature>
<proteinExistence type="predicted"/>
<feature type="domain" description="SsuA/THI5-like" evidence="2">
    <location>
        <begin position="42"/>
        <end position="256"/>
    </location>
</feature>
<dbReference type="OrthoDB" id="9815602at2"/>
<dbReference type="InterPro" id="IPR015168">
    <property type="entry name" value="SsuA/THI5"/>
</dbReference>
<reference evidence="3 4" key="1">
    <citation type="submission" date="2019-11" db="EMBL/GenBank/DDBJ databases">
        <title>Bacillus lacus genome.</title>
        <authorList>
            <person name="Allen C.J."/>
            <person name="Newman J.D."/>
        </authorList>
    </citation>
    <scope>NUCLEOTIDE SEQUENCE [LARGE SCALE GENOMIC DNA]</scope>
    <source>
        <strain evidence="3 4">KCTC 33946</strain>
    </source>
</reference>
<evidence type="ECO:0000313" key="3">
    <source>
        <dbReference type="EMBL" id="MRX74085.1"/>
    </source>
</evidence>
<accession>A0A7X2J2B8</accession>
<protein>
    <submittedName>
        <fullName evidence="3">ABC transporter substrate-binding protein</fullName>
    </submittedName>
</protein>
<comment type="caution">
    <text evidence="3">The sequence shown here is derived from an EMBL/GenBank/DDBJ whole genome shotgun (WGS) entry which is preliminary data.</text>
</comment>
<evidence type="ECO:0000256" key="1">
    <source>
        <dbReference type="SAM" id="SignalP"/>
    </source>
</evidence>
<evidence type="ECO:0000313" key="4">
    <source>
        <dbReference type="Proteomes" id="UP000448867"/>
    </source>
</evidence>
<dbReference type="RefSeq" id="WP_154309540.1">
    <property type="nucleotide sequence ID" value="NZ_WKKI01000060.1"/>
</dbReference>